<comment type="caution">
    <text evidence="5">The sequence shown here is derived from an EMBL/GenBank/DDBJ whole genome shotgun (WGS) entry which is preliminary data.</text>
</comment>
<dbReference type="AlphaFoldDB" id="A0A8T2SM07"/>
<evidence type="ECO:0000256" key="1">
    <source>
        <dbReference type="ARBA" id="ARBA00004370"/>
    </source>
</evidence>
<accession>A0A8T2SM07</accession>
<keyword evidence="2" id="KW-0793">Thylakoid</keyword>
<dbReference type="GO" id="GO:0005509">
    <property type="term" value="F:calcium ion binding"/>
    <property type="evidence" value="ECO:0007669"/>
    <property type="project" value="InterPro"/>
</dbReference>
<reference evidence="5" key="1">
    <citation type="submission" date="2021-08" db="EMBL/GenBank/DDBJ databases">
        <title>WGS assembly of Ceratopteris richardii.</title>
        <authorList>
            <person name="Marchant D.B."/>
            <person name="Chen G."/>
            <person name="Jenkins J."/>
            <person name="Shu S."/>
            <person name="Leebens-Mack J."/>
            <person name="Grimwood J."/>
            <person name="Schmutz J."/>
            <person name="Soltis P."/>
            <person name="Soltis D."/>
            <person name="Chen Z.-H."/>
        </authorList>
    </citation>
    <scope>NUCLEOTIDE SEQUENCE</scope>
    <source>
        <strain evidence="5">Whitten #5841</strain>
        <tissue evidence="5">Leaf</tissue>
    </source>
</reference>
<dbReference type="Gene3D" id="1.20.120.290">
    <property type="entry name" value="Oxygen-evolving enhancer protein 3 (PsbQ), four-helix up-down bundle"/>
    <property type="match status" value="1"/>
</dbReference>
<dbReference type="OrthoDB" id="497707at2759"/>
<evidence type="ECO:0000313" key="5">
    <source>
        <dbReference type="EMBL" id="KAH7351914.1"/>
    </source>
</evidence>
<evidence type="ECO:0000256" key="4">
    <source>
        <dbReference type="SAM" id="MobiDB-lite"/>
    </source>
</evidence>
<feature type="region of interest" description="Disordered" evidence="4">
    <location>
        <begin position="28"/>
        <end position="60"/>
    </location>
</feature>
<sequence>MFASCASLFHSYCRSSHSFGKEALADASTIKVEGPPPPSGGLPGTENADQARDTNLPLKERFYLQPLSPAEAASR</sequence>
<keyword evidence="3" id="KW-0472">Membrane</keyword>
<dbReference type="InterPro" id="IPR023222">
    <property type="entry name" value="PsbQ-like_dom_sf"/>
</dbReference>
<organism evidence="5 6">
    <name type="scientific">Ceratopteris richardii</name>
    <name type="common">Triangle waterfern</name>
    <dbReference type="NCBI Taxonomy" id="49495"/>
    <lineage>
        <taxon>Eukaryota</taxon>
        <taxon>Viridiplantae</taxon>
        <taxon>Streptophyta</taxon>
        <taxon>Embryophyta</taxon>
        <taxon>Tracheophyta</taxon>
        <taxon>Polypodiopsida</taxon>
        <taxon>Polypodiidae</taxon>
        <taxon>Polypodiales</taxon>
        <taxon>Pteridineae</taxon>
        <taxon>Pteridaceae</taxon>
        <taxon>Parkerioideae</taxon>
        <taxon>Ceratopteris</taxon>
    </lineage>
</organism>
<dbReference type="GO" id="GO:0009654">
    <property type="term" value="C:photosystem II oxygen evolving complex"/>
    <property type="evidence" value="ECO:0007669"/>
    <property type="project" value="InterPro"/>
</dbReference>
<keyword evidence="6" id="KW-1185">Reference proteome</keyword>
<name>A0A8T2SM07_CERRI</name>
<gene>
    <name evidence="5" type="ORF">KP509_19G020100</name>
</gene>
<proteinExistence type="predicted"/>
<protein>
    <submittedName>
        <fullName evidence="5">Uncharacterized protein</fullName>
    </submittedName>
</protein>
<evidence type="ECO:0000313" key="6">
    <source>
        <dbReference type="Proteomes" id="UP000825935"/>
    </source>
</evidence>
<dbReference type="EMBL" id="CM035424">
    <property type="protein sequence ID" value="KAH7351914.1"/>
    <property type="molecule type" value="Genomic_DNA"/>
</dbReference>
<dbReference type="GO" id="GO:0019898">
    <property type="term" value="C:extrinsic component of membrane"/>
    <property type="evidence" value="ECO:0007669"/>
    <property type="project" value="InterPro"/>
</dbReference>
<dbReference type="GO" id="GO:0015979">
    <property type="term" value="P:photosynthesis"/>
    <property type="evidence" value="ECO:0007669"/>
    <property type="project" value="InterPro"/>
</dbReference>
<comment type="subcellular location">
    <subcellularLocation>
        <location evidence="1">Membrane</location>
    </subcellularLocation>
</comment>
<evidence type="ECO:0000256" key="2">
    <source>
        <dbReference type="ARBA" id="ARBA00023078"/>
    </source>
</evidence>
<dbReference type="InterPro" id="IPR008797">
    <property type="entry name" value="PSII_PsbQ"/>
</dbReference>
<evidence type="ECO:0000256" key="3">
    <source>
        <dbReference type="ARBA" id="ARBA00023136"/>
    </source>
</evidence>
<dbReference type="Pfam" id="PF05757">
    <property type="entry name" value="PsbQ"/>
    <property type="match status" value="1"/>
</dbReference>
<dbReference type="Proteomes" id="UP000825935">
    <property type="component" value="Chromosome 19"/>
</dbReference>